<dbReference type="Proteomes" id="UP001500736">
    <property type="component" value="Unassembled WGS sequence"/>
</dbReference>
<sequence length="264" mass="30692">MVKTKDMNFYNNLNLRTNDPVESGEMIKETLKNTKVLKVTPEWYLGDLRLFYDKLVDYLGPVVNGGEDFTKGGVLTGERWLEIRYDDDIPDLAAYRHSKNAQPLHTDESYLTNPADIMLFYCVNKAPAGGATTFIDGQILVDYMKKNAPIMLDDLTSKSICYRKADEARTEKIIDIQDNGKITLNFNYYCIDPNETEENKKLNKEFFTFLQEYIAHSHLVERVYLNPGESVLWWDQYVLHGRTSYDAKKTNDRYIWKTGFKWVG</sequence>
<dbReference type="InterPro" id="IPR050411">
    <property type="entry name" value="AlphaKG_dependent_hydroxylases"/>
</dbReference>
<evidence type="ECO:0000256" key="1">
    <source>
        <dbReference type="ARBA" id="ARBA00001954"/>
    </source>
</evidence>
<proteinExistence type="predicted"/>
<evidence type="ECO:0000256" key="3">
    <source>
        <dbReference type="ARBA" id="ARBA00023194"/>
    </source>
</evidence>
<reference evidence="5 6" key="1">
    <citation type="journal article" date="2019" name="Int. J. Syst. Evol. Microbiol.">
        <title>The Global Catalogue of Microorganisms (GCM) 10K type strain sequencing project: providing services to taxonomists for standard genome sequencing and annotation.</title>
        <authorList>
            <consortium name="The Broad Institute Genomics Platform"/>
            <consortium name="The Broad Institute Genome Sequencing Center for Infectious Disease"/>
            <person name="Wu L."/>
            <person name="Ma J."/>
        </authorList>
    </citation>
    <scope>NUCLEOTIDE SEQUENCE [LARGE SCALE GENOMIC DNA]</scope>
    <source>
        <strain evidence="5 6">JCM 15976</strain>
    </source>
</reference>
<comment type="caution">
    <text evidence="5">The sequence shown here is derived from an EMBL/GenBank/DDBJ whole genome shotgun (WGS) entry which is preliminary data.</text>
</comment>
<evidence type="ECO:0000259" key="4">
    <source>
        <dbReference type="Pfam" id="PF02668"/>
    </source>
</evidence>
<feature type="domain" description="TauD/TfdA-like" evidence="4">
    <location>
        <begin position="90"/>
        <end position="255"/>
    </location>
</feature>
<dbReference type="PANTHER" id="PTHR10696:SF56">
    <property type="entry name" value="TAUD_TFDA-LIKE DOMAIN-CONTAINING PROTEIN"/>
    <property type="match status" value="1"/>
</dbReference>
<keyword evidence="2" id="KW-0560">Oxidoreductase</keyword>
<comment type="cofactor">
    <cofactor evidence="1">
        <name>Fe(2+)</name>
        <dbReference type="ChEBI" id="CHEBI:29033"/>
    </cofactor>
</comment>
<keyword evidence="6" id="KW-1185">Reference proteome</keyword>
<gene>
    <name evidence="5" type="ORF">GCM10009431_21000</name>
</gene>
<keyword evidence="3" id="KW-0045">Antibiotic biosynthesis</keyword>
<name>A0ABN1JS96_9FLAO</name>
<dbReference type="InterPro" id="IPR003819">
    <property type="entry name" value="TauD/TfdA-like"/>
</dbReference>
<accession>A0ABN1JS96</accession>
<protein>
    <recommendedName>
        <fullName evidence="4">TauD/TfdA-like domain-containing protein</fullName>
    </recommendedName>
</protein>
<organism evidence="5 6">
    <name type="scientific">Gaetbulibacter jejuensis</name>
    <dbReference type="NCBI Taxonomy" id="584607"/>
    <lineage>
        <taxon>Bacteria</taxon>
        <taxon>Pseudomonadati</taxon>
        <taxon>Bacteroidota</taxon>
        <taxon>Flavobacteriia</taxon>
        <taxon>Flavobacteriales</taxon>
        <taxon>Flavobacteriaceae</taxon>
        <taxon>Gaetbulibacter</taxon>
    </lineage>
</organism>
<evidence type="ECO:0000313" key="6">
    <source>
        <dbReference type="Proteomes" id="UP001500736"/>
    </source>
</evidence>
<evidence type="ECO:0000313" key="5">
    <source>
        <dbReference type="EMBL" id="GAA0745697.1"/>
    </source>
</evidence>
<dbReference type="Pfam" id="PF02668">
    <property type="entry name" value="TauD"/>
    <property type="match status" value="1"/>
</dbReference>
<dbReference type="EMBL" id="BAAAGF010000003">
    <property type="protein sequence ID" value="GAA0745697.1"/>
    <property type="molecule type" value="Genomic_DNA"/>
</dbReference>
<dbReference type="Gene3D" id="3.60.130.10">
    <property type="entry name" value="Clavaminate synthase-like"/>
    <property type="match status" value="1"/>
</dbReference>
<dbReference type="SUPFAM" id="SSF51197">
    <property type="entry name" value="Clavaminate synthase-like"/>
    <property type="match status" value="1"/>
</dbReference>
<evidence type="ECO:0000256" key="2">
    <source>
        <dbReference type="ARBA" id="ARBA00023002"/>
    </source>
</evidence>
<dbReference type="PANTHER" id="PTHR10696">
    <property type="entry name" value="GAMMA-BUTYROBETAINE HYDROXYLASE-RELATED"/>
    <property type="match status" value="1"/>
</dbReference>
<dbReference type="InterPro" id="IPR042098">
    <property type="entry name" value="TauD-like_sf"/>
</dbReference>